<name>A0AAD6MNY1_9ROSI</name>
<evidence type="ECO:0000256" key="1">
    <source>
        <dbReference type="SAM" id="MobiDB-lite"/>
    </source>
</evidence>
<keyword evidence="3" id="KW-1185">Reference proteome</keyword>
<feature type="compositionally biased region" description="Polar residues" evidence="1">
    <location>
        <begin position="98"/>
        <end position="118"/>
    </location>
</feature>
<evidence type="ECO:0000313" key="3">
    <source>
        <dbReference type="Proteomes" id="UP001164929"/>
    </source>
</evidence>
<dbReference type="AlphaFoldDB" id="A0AAD6MNY1"/>
<dbReference type="EMBL" id="JAQIZT010000008">
    <property type="protein sequence ID" value="KAJ6989029.1"/>
    <property type="molecule type" value="Genomic_DNA"/>
</dbReference>
<feature type="region of interest" description="Disordered" evidence="1">
    <location>
        <begin position="1"/>
        <end position="118"/>
    </location>
</feature>
<sequence length="118" mass="12343">MLDGSISHIPSANLPSFPAVIPSSGVGTSTAKEADGSPVDNTNASLDGFIMEDCSDDEDPEEEHLDFSCFKEEYERSPPSFPTLVTLEPPASPKGATFTRSNAIKTGNPPSSSPVSGK</sequence>
<reference evidence="2" key="1">
    <citation type="journal article" date="2023" name="Mol. Ecol. Resour.">
        <title>Chromosome-level genome assembly of a triploid poplar Populus alba 'Berolinensis'.</title>
        <authorList>
            <person name="Chen S."/>
            <person name="Yu Y."/>
            <person name="Wang X."/>
            <person name="Wang S."/>
            <person name="Zhang T."/>
            <person name="Zhou Y."/>
            <person name="He R."/>
            <person name="Meng N."/>
            <person name="Wang Y."/>
            <person name="Liu W."/>
            <person name="Liu Z."/>
            <person name="Liu J."/>
            <person name="Guo Q."/>
            <person name="Huang H."/>
            <person name="Sederoff R.R."/>
            <person name="Wang G."/>
            <person name="Qu G."/>
            <person name="Chen S."/>
        </authorList>
    </citation>
    <scope>NUCLEOTIDE SEQUENCE</scope>
    <source>
        <strain evidence="2">SC-2020</strain>
    </source>
</reference>
<accession>A0AAD6MNY1</accession>
<feature type="compositionally biased region" description="Basic and acidic residues" evidence="1">
    <location>
        <begin position="65"/>
        <end position="76"/>
    </location>
</feature>
<protein>
    <submittedName>
        <fullName evidence="2">Uncharacterized protein</fullName>
    </submittedName>
</protein>
<organism evidence="2 3">
    <name type="scientific">Populus alba x Populus x berolinensis</name>
    <dbReference type="NCBI Taxonomy" id="444605"/>
    <lineage>
        <taxon>Eukaryota</taxon>
        <taxon>Viridiplantae</taxon>
        <taxon>Streptophyta</taxon>
        <taxon>Embryophyta</taxon>
        <taxon>Tracheophyta</taxon>
        <taxon>Spermatophyta</taxon>
        <taxon>Magnoliopsida</taxon>
        <taxon>eudicotyledons</taxon>
        <taxon>Gunneridae</taxon>
        <taxon>Pentapetalae</taxon>
        <taxon>rosids</taxon>
        <taxon>fabids</taxon>
        <taxon>Malpighiales</taxon>
        <taxon>Salicaceae</taxon>
        <taxon>Saliceae</taxon>
        <taxon>Populus</taxon>
    </lineage>
</organism>
<evidence type="ECO:0000313" key="2">
    <source>
        <dbReference type="EMBL" id="KAJ6989029.1"/>
    </source>
</evidence>
<dbReference type="Proteomes" id="UP001164929">
    <property type="component" value="Chromosome 8"/>
</dbReference>
<feature type="compositionally biased region" description="Acidic residues" evidence="1">
    <location>
        <begin position="53"/>
        <end position="64"/>
    </location>
</feature>
<gene>
    <name evidence="2" type="ORF">NC653_021809</name>
</gene>
<comment type="caution">
    <text evidence="2">The sequence shown here is derived from an EMBL/GenBank/DDBJ whole genome shotgun (WGS) entry which is preliminary data.</text>
</comment>
<proteinExistence type="predicted"/>